<protein>
    <submittedName>
        <fullName evidence="2">Uncharacterized protein</fullName>
    </submittedName>
</protein>
<accession>A7SC43</accession>
<feature type="region of interest" description="Disordered" evidence="1">
    <location>
        <begin position="153"/>
        <end position="186"/>
    </location>
</feature>
<evidence type="ECO:0000313" key="3">
    <source>
        <dbReference type="Proteomes" id="UP000001593"/>
    </source>
</evidence>
<keyword evidence="3" id="KW-1185">Reference proteome</keyword>
<sequence>MESIPGVGMFLGIEIAAASHWIPANEKDSRLYGVSQSKGDNSGEYFSSRRHVNWDELHLLETAAKSSKARSRSFSDVEFEIRLSPEKAKALEELKNRIYEENVRKAREKMRRYSAPASHNNMQSPPIRGLSREDLMSRDKSFKTYLKEMPVHRSKSIHGDVQQTRKSKTAREKKRIKTTGDSKRSREDFVTEVNKLSSEVEGCVTDISLPLSIDRLSIHNRDQANSIESPKVKAKSWQSHIPTNSHVTTEAIAGDMTSHNESDQTTAEVLKVAEKNELLGPGVEMYNGVHGKLLPKRWSRDHADTNPPRDHCVHFYDVTMIGSSGEEADDEVTVSKGVRGVEQNPLSPSPPNQEYLPKRRELGKSKSWSLNEQITTDNSIETMETELGLTADIRDLHEYEIAGVTRKVKSFIKSKLPEPPPPSLKVRRATVASIESLGEGHRKGSLFMPPVQRGKKHGVINIHTCPTLNEFSDRGWMYQDRLAARCRYIRAPQTPIPPIQEVFDNRPKGDVGDQHVFRSIRHSMFSHASLCSSPFGYLNWHFINTDKFTSIFKIDNKIKELP</sequence>
<dbReference type="AlphaFoldDB" id="A7SC43"/>
<name>A7SC43_NEMVE</name>
<proteinExistence type="predicted"/>
<reference evidence="2 3" key="1">
    <citation type="journal article" date="2007" name="Science">
        <title>Sea anemone genome reveals ancestral eumetazoan gene repertoire and genomic organization.</title>
        <authorList>
            <person name="Putnam N.H."/>
            <person name="Srivastava M."/>
            <person name="Hellsten U."/>
            <person name="Dirks B."/>
            <person name="Chapman J."/>
            <person name="Salamov A."/>
            <person name="Terry A."/>
            <person name="Shapiro H."/>
            <person name="Lindquist E."/>
            <person name="Kapitonov V.V."/>
            <person name="Jurka J."/>
            <person name="Genikhovich G."/>
            <person name="Grigoriev I.V."/>
            <person name="Lucas S.M."/>
            <person name="Steele R.E."/>
            <person name="Finnerty J.R."/>
            <person name="Technau U."/>
            <person name="Martindale M.Q."/>
            <person name="Rokhsar D.S."/>
        </authorList>
    </citation>
    <scope>NUCLEOTIDE SEQUENCE [LARGE SCALE GENOMIC DNA]</scope>
    <source>
        <strain evidence="3">CH2 X CH6</strain>
    </source>
</reference>
<feature type="compositionally biased region" description="Basic residues" evidence="1">
    <location>
        <begin position="165"/>
        <end position="177"/>
    </location>
</feature>
<dbReference type="InParanoid" id="A7SC43"/>
<evidence type="ECO:0000256" key="1">
    <source>
        <dbReference type="SAM" id="MobiDB-lite"/>
    </source>
</evidence>
<organism evidence="2 3">
    <name type="scientific">Nematostella vectensis</name>
    <name type="common">Starlet sea anemone</name>
    <dbReference type="NCBI Taxonomy" id="45351"/>
    <lineage>
        <taxon>Eukaryota</taxon>
        <taxon>Metazoa</taxon>
        <taxon>Cnidaria</taxon>
        <taxon>Anthozoa</taxon>
        <taxon>Hexacorallia</taxon>
        <taxon>Actiniaria</taxon>
        <taxon>Edwardsiidae</taxon>
        <taxon>Nematostella</taxon>
    </lineage>
</organism>
<dbReference type="HOGENOM" id="CLU_485119_0_0_1"/>
<dbReference type="EMBL" id="DS469620">
    <property type="protein sequence ID" value="EDO38744.1"/>
    <property type="molecule type" value="Genomic_DNA"/>
</dbReference>
<dbReference type="Proteomes" id="UP000001593">
    <property type="component" value="Unassembled WGS sequence"/>
</dbReference>
<gene>
    <name evidence="2" type="ORF">NEMVEDRAFT_v1g209988</name>
</gene>
<evidence type="ECO:0000313" key="2">
    <source>
        <dbReference type="EMBL" id="EDO38744.1"/>
    </source>
</evidence>
<feature type="region of interest" description="Disordered" evidence="1">
    <location>
        <begin position="338"/>
        <end position="363"/>
    </location>
</feature>